<dbReference type="STRING" id="67855.RO21_08150"/>
<proteinExistence type="inferred from homology"/>
<dbReference type="SUPFAM" id="SSF101322">
    <property type="entry name" value="YcfC-like"/>
    <property type="match status" value="1"/>
</dbReference>
<reference evidence="5 6" key="1">
    <citation type="submission" date="2014-12" db="EMBL/GenBank/DDBJ databases">
        <title>Reclassification of Actinobacillus muris as Muribacter muris.</title>
        <authorList>
            <person name="Christensen H."/>
            <person name="Nicklas W."/>
            <person name="Bisgaard M."/>
        </authorList>
    </citation>
    <scope>NUCLEOTIDE SEQUENCE [LARGE SCALE GENOMIC DNA]</scope>
    <source>
        <strain evidence="5 6">Ackerman80-443D</strain>
    </source>
</reference>
<dbReference type="PANTHER" id="PTHR38100">
    <property type="entry name" value="HIGH FREQUENCY LYSOGENIZATION PROTEIN HFLD"/>
    <property type="match status" value="1"/>
</dbReference>
<evidence type="ECO:0000313" key="6">
    <source>
        <dbReference type="Proteomes" id="UP000036270"/>
    </source>
</evidence>
<evidence type="ECO:0000256" key="1">
    <source>
        <dbReference type="ARBA" id="ARBA00022475"/>
    </source>
</evidence>
<keyword evidence="6" id="KW-1185">Reference proteome</keyword>
<dbReference type="HAMAP" id="MF_00695">
    <property type="entry name" value="HflD_protein"/>
    <property type="match status" value="1"/>
</dbReference>
<dbReference type="Gene3D" id="1.10.3890.10">
    <property type="entry name" value="HflD-like"/>
    <property type="match status" value="1"/>
</dbReference>
<gene>
    <name evidence="4" type="primary">hflD</name>
    <name evidence="5" type="ORF">RO21_08150</name>
</gene>
<name>A0A0J5S2R2_9PAST</name>
<dbReference type="InterPro" id="IPR007451">
    <property type="entry name" value="HflD"/>
</dbReference>
<keyword evidence="4" id="KW-0175">Coiled coil</keyword>
<keyword evidence="1 4" id="KW-1003">Cell membrane</keyword>
<sequence>MAHYQDISIALAGICQTAALVQQFAHKGTADREIFGHSLRSLLITQPESTEAVFGGISSLKVGFETLLSQFGAKQGKLDTEIGRYWISILALSQKLAKNATAKSALAQRLQQLERQLALYDGDILHEQMIANIAAAYSDIISPLGSKIHVIGAQDYLSRPDIQHRVRAALLAGIRAAILWQQVGGSRWQFLFCRKKILTATQSLYSSL</sequence>
<dbReference type="Pfam" id="PF04356">
    <property type="entry name" value="DUF489"/>
    <property type="match status" value="1"/>
</dbReference>
<dbReference type="AlphaFoldDB" id="A0A0J5S2R2"/>
<dbReference type="NCBIfam" id="NF001248">
    <property type="entry name" value="PRK00218.1-4"/>
    <property type="match status" value="1"/>
</dbReference>
<accession>A0A0J5S2R2</accession>
<dbReference type="PATRIC" id="fig|67855.3.peg.1699"/>
<dbReference type="NCBIfam" id="NF001246">
    <property type="entry name" value="PRK00218.1-2"/>
    <property type="match status" value="1"/>
</dbReference>
<feature type="coiled-coil region" evidence="4">
    <location>
        <begin position="96"/>
        <end position="123"/>
    </location>
</feature>
<dbReference type="InterPro" id="IPR035932">
    <property type="entry name" value="HflD-like_sf"/>
</dbReference>
<dbReference type="GO" id="GO:0005886">
    <property type="term" value="C:plasma membrane"/>
    <property type="evidence" value="ECO:0007669"/>
    <property type="project" value="UniProtKB-SubCell"/>
</dbReference>
<comment type="subcellular location">
    <subcellularLocation>
        <location evidence="4">Cytoplasm</location>
    </subcellularLocation>
    <subcellularLocation>
        <location evidence="4">Cell membrane</location>
        <topology evidence="4">Peripheral membrane protein</topology>
        <orientation evidence="4">Cytoplasmic side</orientation>
    </subcellularLocation>
</comment>
<comment type="similarity">
    <text evidence="4">Belongs to the HflD family.</text>
</comment>
<dbReference type="PANTHER" id="PTHR38100:SF1">
    <property type="entry name" value="HIGH FREQUENCY LYSOGENIZATION PROTEIN HFLD"/>
    <property type="match status" value="1"/>
</dbReference>
<dbReference type="EMBL" id="JWIZ01000050">
    <property type="protein sequence ID" value="KMK51092.1"/>
    <property type="molecule type" value="Genomic_DNA"/>
</dbReference>
<protein>
    <recommendedName>
        <fullName evidence="4">High frequency lysogenization protein HflD homolog</fullName>
    </recommendedName>
</protein>
<dbReference type="RefSeq" id="WP_047977304.1">
    <property type="nucleotide sequence ID" value="NZ_JWIZ01000050.1"/>
</dbReference>
<evidence type="ECO:0000313" key="5">
    <source>
        <dbReference type="EMBL" id="KMK51092.1"/>
    </source>
</evidence>
<dbReference type="Proteomes" id="UP000036270">
    <property type="component" value="Unassembled WGS sequence"/>
</dbReference>
<evidence type="ECO:0000256" key="3">
    <source>
        <dbReference type="ARBA" id="ARBA00023136"/>
    </source>
</evidence>
<keyword evidence="2 4" id="KW-0963">Cytoplasm</keyword>
<keyword evidence="3 4" id="KW-0472">Membrane</keyword>
<evidence type="ECO:0000256" key="4">
    <source>
        <dbReference type="HAMAP-Rule" id="MF_00695"/>
    </source>
</evidence>
<evidence type="ECO:0000256" key="2">
    <source>
        <dbReference type="ARBA" id="ARBA00022490"/>
    </source>
</evidence>
<comment type="caution">
    <text evidence="5">The sequence shown here is derived from an EMBL/GenBank/DDBJ whole genome shotgun (WGS) entry which is preliminary data.</text>
</comment>
<dbReference type="GO" id="GO:0005737">
    <property type="term" value="C:cytoplasm"/>
    <property type="evidence" value="ECO:0007669"/>
    <property type="project" value="UniProtKB-SubCell"/>
</dbReference>
<organism evidence="5 6">
    <name type="scientific">Muribacter muris</name>
    <dbReference type="NCBI Taxonomy" id="67855"/>
    <lineage>
        <taxon>Bacteria</taxon>
        <taxon>Pseudomonadati</taxon>
        <taxon>Pseudomonadota</taxon>
        <taxon>Gammaproteobacteria</taxon>
        <taxon>Pasteurellales</taxon>
        <taxon>Pasteurellaceae</taxon>
        <taxon>Muribacter</taxon>
    </lineage>
</organism>